<accession>A0A4C1VEX3</accession>
<dbReference type="AlphaFoldDB" id="A0A4C1VEX3"/>
<reference evidence="1 2" key="1">
    <citation type="journal article" date="2019" name="Commun. Biol.">
        <title>The bagworm genome reveals a unique fibroin gene that provides high tensile strength.</title>
        <authorList>
            <person name="Kono N."/>
            <person name="Nakamura H."/>
            <person name="Ohtoshi R."/>
            <person name="Tomita M."/>
            <person name="Numata K."/>
            <person name="Arakawa K."/>
        </authorList>
    </citation>
    <scope>NUCLEOTIDE SEQUENCE [LARGE SCALE GENOMIC DNA]</scope>
</reference>
<gene>
    <name evidence="1" type="ORF">EVAR_4339_1</name>
</gene>
<sequence length="123" mass="13761">MERTYWSYSCPRQRAVQRTKLCRCEVSHGSVAMARNRHAAQKNRGSGSVTPAQCCRSQSIHGGRVSRVAPYGCRSSVIVQRVPSGFRRRPFCDVAVIAVSEPFRCAFDDPSDVVADLSIYHNR</sequence>
<proteinExistence type="predicted"/>
<name>A0A4C1VEX3_EUMVA</name>
<dbReference type="EMBL" id="BGZK01000315">
    <property type="protein sequence ID" value="GBP36195.1"/>
    <property type="molecule type" value="Genomic_DNA"/>
</dbReference>
<dbReference type="Proteomes" id="UP000299102">
    <property type="component" value="Unassembled WGS sequence"/>
</dbReference>
<evidence type="ECO:0000313" key="2">
    <source>
        <dbReference type="Proteomes" id="UP000299102"/>
    </source>
</evidence>
<comment type="caution">
    <text evidence="1">The sequence shown here is derived from an EMBL/GenBank/DDBJ whole genome shotgun (WGS) entry which is preliminary data.</text>
</comment>
<keyword evidence="2" id="KW-1185">Reference proteome</keyword>
<protein>
    <submittedName>
        <fullName evidence="1">Uncharacterized protein</fullName>
    </submittedName>
</protein>
<evidence type="ECO:0000313" key="1">
    <source>
        <dbReference type="EMBL" id="GBP36195.1"/>
    </source>
</evidence>
<organism evidence="1 2">
    <name type="scientific">Eumeta variegata</name>
    <name type="common">Bagworm moth</name>
    <name type="synonym">Eumeta japonica</name>
    <dbReference type="NCBI Taxonomy" id="151549"/>
    <lineage>
        <taxon>Eukaryota</taxon>
        <taxon>Metazoa</taxon>
        <taxon>Ecdysozoa</taxon>
        <taxon>Arthropoda</taxon>
        <taxon>Hexapoda</taxon>
        <taxon>Insecta</taxon>
        <taxon>Pterygota</taxon>
        <taxon>Neoptera</taxon>
        <taxon>Endopterygota</taxon>
        <taxon>Lepidoptera</taxon>
        <taxon>Glossata</taxon>
        <taxon>Ditrysia</taxon>
        <taxon>Tineoidea</taxon>
        <taxon>Psychidae</taxon>
        <taxon>Oiketicinae</taxon>
        <taxon>Eumeta</taxon>
    </lineage>
</organism>